<name>W9H702_9PROT</name>
<comment type="caution">
    <text evidence="1">The sequence shown here is derived from an EMBL/GenBank/DDBJ whole genome shotgun (WGS) entry which is preliminary data.</text>
</comment>
<keyword evidence="2" id="KW-1185">Reference proteome</keyword>
<gene>
    <name evidence="1" type="ORF">N825_05490</name>
</gene>
<dbReference type="InterPro" id="IPR014942">
    <property type="entry name" value="AbiEii"/>
</dbReference>
<accession>W9H702</accession>
<sequence length="289" mass="31750">MEPVAFPEPRTAADYDDRTSAAVKAVLMEIGQILGSFRGKFAVIGGAVPWLLLANEDMPHVGTIDVDLSLDAEALGDGEYATLVQSLMSHGYQQRKELRRFQLVRRVIGGSGDGPIDVIVDFLMPRDAAIVRNVPPLIGEFAVQRASGADLALRYRQMVVIDGAMPGGGTNRVEIAVASIPALLAMKGHALHGRHKQKDSYDIYYCIRNWPEGVEALADACRPLLADASGERGYRHIADKFNDPDGYGPTCVRRFVEETRFLGERTAEQWQQDAFGQVDAWIRALGLRD</sequence>
<organism evidence="1 2">
    <name type="scientific">Skermanella stibiiresistens SB22</name>
    <dbReference type="NCBI Taxonomy" id="1385369"/>
    <lineage>
        <taxon>Bacteria</taxon>
        <taxon>Pseudomonadati</taxon>
        <taxon>Pseudomonadota</taxon>
        <taxon>Alphaproteobacteria</taxon>
        <taxon>Rhodospirillales</taxon>
        <taxon>Azospirillaceae</taxon>
        <taxon>Skermanella</taxon>
    </lineage>
</organism>
<dbReference type="EMBL" id="AVFL01000011">
    <property type="protein sequence ID" value="EWY39553.1"/>
    <property type="molecule type" value="Genomic_DNA"/>
</dbReference>
<evidence type="ECO:0000313" key="1">
    <source>
        <dbReference type="EMBL" id="EWY39553.1"/>
    </source>
</evidence>
<protein>
    <recommendedName>
        <fullName evidence="3">Nucleotidyl transferase AbiEii/AbiGii toxin family protein</fullName>
    </recommendedName>
</protein>
<dbReference type="Pfam" id="PF08843">
    <property type="entry name" value="AbiEii"/>
    <property type="match status" value="1"/>
</dbReference>
<proteinExistence type="predicted"/>
<dbReference type="PATRIC" id="fig|1385369.3.peg.3302"/>
<dbReference type="STRING" id="1385369.N825_05490"/>
<evidence type="ECO:0000313" key="2">
    <source>
        <dbReference type="Proteomes" id="UP000019486"/>
    </source>
</evidence>
<dbReference type="Proteomes" id="UP000019486">
    <property type="component" value="Unassembled WGS sequence"/>
</dbReference>
<dbReference type="AlphaFoldDB" id="W9H702"/>
<dbReference type="RefSeq" id="WP_037453902.1">
    <property type="nucleotide sequence ID" value="NZ_AVFL01000011.1"/>
</dbReference>
<evidence type="ECO:0008006" key="3">
    <source>
        <dbReference type="Google" id="ProtNLM"/>
    </source>
</evidence>
<reference evidence="1 2" key="1">
    <citation type="submission" date="2013-08" db="EMBL/GenBank/DDBJ databases">
        <title>The genome sequence of Skermanella stibiiresistens.</title>
        <authorList>
            <person name="Zhu W."/>
            <person name="Wang G."/>
        </authorList>
    </citation>
    <scope>NUCLEOTIDE SEQUENCE [LARGE SCALE GENOMIC DNA]</scope>
    <source>
        <strain evidence="1 2">SB22</strain>
    </source>
</reference>
<dbReference type="OrthoDB" id="7585025at2"/>